<comment type="caution">
    <text evidence="2">The sequence shown here is derived from an EMBL/GenBank/DDBJ whole genome shotgun (WGS) entry which is preliminary data.</text>
</comment>
<dbReference type="RefSeq" id="WP_170038781.1">
    <property type="nucleotide sequence ID" value="NZ_JABDTL010000002.1"/>
</dbReference>
<keyword evidence="3" id="KW-1185">Reference proteome</keyword>
<evidence type="ECO:0000313" key="3">
    <source>
        <dbReference type="Proteomes" id="UP000582837"/>
    </source>
</evidence>
<dbReference type="EMBL" id="JACHIA010000017">
    <property type="protein sequence ID" value="MBB6072732.1"/>
    <property type="molecule type" value="Genomic_DNA"/>
</dbReference>
<sequence length="215" mass="22333">MKIVLFGATGQVGQRVVREALERGHEVVGVTRDPSRTQTPDPRVRLVAGDATDAANVAAVARGADAVISAISPRPGTTGNAPTLTGAARGLIAGVREAGVKRLISVGGAGSLEVAPGLALVDSPGFPDAYKPEALDGKEALAVFRAEAEGLDWTFVSPAAVIHPGERTGVYRTTGDQFLADEHGKSAITFEDFAVALLDELERPQHVGKRFGVAY</sequence>
<dbReference type="InterPro" id="IPR016040">
    <property type="entry name" value="NAD(P)-bd_dom"/>
</dbReference>
<dbReference type="SUPFAM" id="SSF51735">
    <property type="entry name" value="NAD(P)-binding Rossmann-fold domains"/>
    <property type="match status" value="1"/>
</dbReference>
<reference evidence="2 3" key="1">
    <citation type="submission" date="2020-08" db="EMBL/GenBank/DDBJ databases">
        <title>Genomic Encyclopedia of Type Strains, Phase IV (KMG-IV): sequencing the most valuable type-strain genomes for metagenomic binning, comparative biology and taxonomic classification.</title>
        <authorList>
            <person name="Goeker M."/>
        </authorList>
    </citation>
    <scope>NUCLEOTIDE SEQUENCE [LARGE SCALE GENOMIC DNA]</scope>
    <source>
        <strain evidence="2 3">DSM 29007</strain>
    </source>
</reference>
<evidence type="ECO:0000313" key="2">
    <source>
        <dbReference type="EMBL" id="MBB6072732.1"/>
    </source>
</evidence>
<gene>
    <name evidence="2" type="ORF">HNQ61_004395</name>
</gene>
<dbReference type="InterPro" id="IPR051606">
    <property type="entry name" value="Polyketide_Oxido-like"/>
</dbReference>
<dbReference type="Pfam" id="PF13460">
    <property type="entry name" value="NAD_binding_10"/>
    <property type="match status" value="1"/>
</dbReference>
<dbReference type="CDD" id="cd05244">
    <property type="entry name" value="BVR-B_like_SDR_a"/>
    <property type="match status" value="1"/>
</dbReference>
<feature type="domain" description="NAD(P)-binding" evidence="1">
    <location>
        <begin position="7"/>
        <end position="203"/>
    </location>
</feature>
<dbReference type="Proteomes" id="UP000582837">
    <property type="component" value="Unassembled WGS sequence"/>
</dbReference>
<evidence type="ECO:0000259" key="1">
    <source>
        <dbReference type="Pfam" id="PF13460"/>
    </source>
</evidence>
<proteinExistence type="predicted"/>
<dbReference type="PANTHER" id="PTHR43355">
    <property type="entry name" value="FLAVIN REDUCTASE (NADPH)"/>
    <property type="match status" value="1"/>
</dbReference>
<name>A0A841H452_9BACT</name>
<dbReference type="Gene3D" id="3.40.50.720">
    <property type="entry name" value="NAD(P)-binding Rossmann-like Domain"/>
    <property type="match status" value="1"/>
</dbReference>
<accession>A0A841H452</accession>
<dbReference type="GO" id="GO:0016646">
    <property type="term" value="F:oxidoreductase activity, acting on the CH-NH group of donors, NAD or NADP as acceptor"/>
    <property type="evidence" value="ECO:0007669"/>
    <property type="project" value="TreeGrafter"/>
</dbReference>
<protein>
    <recommendedName>
        <fullName evidence="1">NAD(P)-binding domain-containing protein</fullName>
    </recommendedName>
</protein>
<dbReference type="PANTHER" id="PTHR43355:SF2">
    <property type="entry name" value="FLAVIN REDUCTASE (NADPH)"/>
    <property type="match status" value="1"/>
</dbReference>
<dbReference type="AlphaFoldDB" id="A0A841H452"/>
<organism evidence="2 3">
    <name type="scientific">Longimicrobium terrae</name>
    <dbReference type="NCBI Taxonomy" id="1639882"/>
    <lineage>
        <taxon>Bacteria</taxon>
        <taxon>Pseudomonadati</taxon>
        <taxon>Gemmatimonadota</taxon>
        <taxon>Longimicrobiia</taxon>
        <taxon>Longimicrobiales</taxon>
        <taxon>Longimicrobiaceae</taxon>
        <taxon>Longimicrobium</taxon>
    </lineage>
</organism>
<dbReference type="InterPro" id="IPR036291">
    <property type="entry name" value="NAD(P)-bd_dom_sf"/>
</dbReference>